<dbReference type="PATRIC" id="fig|186479.3.peg.793"/>
<dbReference type="AlphaFoldDB" id="A0A0P9HGZ6"/>
<dbReference type="EMBL" id="LJCR01000118">
    <property type="protein sequence ID" value="KPV54083.1"/>
    <property type="molecule type" value="Genomic_DNA"/>
</dbReference>
<comment type="caution">
    <text evidence="2">The sequence shown here is derived from an EMBL/GenBank/DDBJ whole genome shotgun (WGS) entry which is preliminary data.</text>
</comment>
<sequence>MDADSVLSDLELGSTFNDLDICFWKTPDELRQRLLEQFQKHLGLRDERDVAAFNRALGLNDKGWVPFDNPNGVENFQILSPTRMQPYGVYDINRWIQGQFRGQELKSARQPWGKSLGDEEIVIRDKVMQVWNQRRWCYNQQTRAKDKDISIANGEIGVVALVNKDNGWFNIAFARRPNLTFSYGKRDFSDGSGPLELAYALTVHKAQGSEFSTVFVVLPQHTALLSRELVYTALTRSRTRLVLLMEGENASFLYDLTKGDASETIRRNTNLFHGSVREKLDQPPYANKLIHRAEKGHMVRSKSELVIANMLHALNIEYHYERPLPGAITSGRKWPDFSFIDPAGELIIWEHLGMLDLTTYRRGWEAKRTWYAQNGYQLGENLFTSEEDERGALDSQQIKALAQRIQAML</sequence>
<name>A0A0P9HGZ6_9CHLR</name>
<keyword evidence="3" id="KW-1185">Reference proteome</keyword>
<feature type="domain" description="UvrD-like helicase C-terminal" evidence="1">
    <location>
        <begin position="197"/>
        <end position="244"/>
    </location>
</feature>
<dbReference type="Pfam" id="PF13538">
    <property type="entry name" value="UvrD_C_2"/>
    <property type="match status" value="1"/>
</dbReference>
<organism evidence="2 3">
    <name type="scientific">Kouleothrix aurantiaca</name>
    <dbReference type="NCBI Taxonomy" id="186479"/>
    <lineage>
        <taxon>Bacteria</taxon>
        <taxon>Bacillati</taxon>
        <taxon>Chloroflexota</taxon>
        <taxon>Chloroflexia</taxon>
        <taxon>Chloroflexales</taxon>
        <taxon>Roseiflexineae</taxon>
        <taxon>Roseiflexaceae</taxon>
        <taxon>Kouleothrix</taxon>
    </lineage>
</organism>
<dbReference type="Proteomes" id="UP000050509">
    <property type="component" value="Unassembled WGS sequence"/>
</dbReference>
<proteinExistence type="predicted"/>
<reference evidence="2 3" key="1">
    <citation type="submission" date="2015-09" db="EMBL/GenBank/DDBJ databases">
        <title>Draft genome sequence of Kouleothrix aurantiaca JCM 19913.</title>
        <authorList>
            <person name="Hemp J."/>
        </authorList>
    </citation>
    <scope>NUCLEOTIDE SEQUENCE [LARGE SCALE GENOMIC DNA]</scope>
    <source>
        <strain evidence="2 3">COM-B</strain>
    </source>
</reference>
<evidence type="ECO:0000313" key="2">
    <source>
        <dbReference type="EMBL" id="KPV54083.1"/>
    </source>
</evidence>
<protein>
    <recommendedName>
        <fullName evidence="1">UvrD-like helicase C-terminal domain-containing protein</fullName>
    </recommendedName>
</protein>
<evidence type="ECO:0000259" key="1">
    <source>
        <dbReference type="Pfam" id="PF13538"/>
    </source>
</evidence>
<dbReference type="InterPro" id="IPR027417">
    <property type="entry name" value="P-loop_NTPase"/>
</dbReference>
<accession>A0A0P9HGZ6</accession>
<gene>
    <name evidence="2" type="ORF">SE17_05920</name>
</gene>
<dbReference type="CDD" id="cd18809">
    <property type="entry name" value="SF1_C_RecD"/>
    <property type="match status" value="1"/>
</dbReference>
<evidence type="ECO:0000313" key="3">
    <source>
        <dbReference type="Proteomes" id="UP000050509"/>
    </source>
</evidence>
<dbReference type="InterPro" id="IPR027785">
    <property type="entry name" value="UvrD-like_helicase_C"/>
</dbReference>
<dbReference type="Gene3D" id="2.30.30.940">
    <property type="match status" value="1"/>
</dbReference>
<dbReference type="Gene3D" id="3.40.50.300">
    <property type="entry name" value="P-loop containing nucleotide triphosphate hydrolases"/>
    <property type="match status" value="1"/>
</dbReference>
<dbReference type="SUPFAM" id="SSF52540">
    <property type="entry name" value="P-loop containing nucleoside triphosphate hydrolases"/>
    <property type="match status" value="1"/>
</dbReference>